<evidence type="ECO:0000259" key="1">
    <source>
        <dbReference type="Pfam" id="PF12697"/>
    </source>
</evidence>
<keyword evidence="2" id="KW-0378">Hydrolase</keyword>
<proteinExistence type="predicted"/>
<dbReference type="PANTHER" id="PTHR43798:SF5">
    <property type="entry name" value="MONOACYLGLYCEROL LIPASE ABHD6"/>
    <property type="match status" value="1"/>
</dbReference>
<dbReference type="Proteomes" id="UP001156140">
    <property type="component" value="Unassembled WGS sequence"/>
</dbReference>
<evidence type="ECO:0000313" key="3">
    <source>
        <dbReference type="Proteomes" id="UP001156140"/>
    </source>
</evidence>
<feature type="domain" description="AB hydrolase-1" evidence="1">
    <location>
        <begin position="31"/>
        <end position="239"/>
    </location>
</feature>
<sequence length="251" mass="27306">MAGEGASFQGAYAEIGGRKVWVSERGSGPTLVMLHGGLGYSEQMLDALGPILGQHYRLIGFDRIGQGRTADDGRPFDYARMGEEVAAFLEWLGGGPHVLVGWSDGGIAALFTAMQRPDLVQAMVLIGANFDADGQDKFDVAPGSDIYRMLETDYALRAPEGGSNFPSVAERMFALWWNEPRLTPEDLGRIKQPALVMQGEDDHIHVEHAVAMWRALAQGHLAIVPNASHGVVFEKPDFVSWLVVDFLRGLG</sequence>
<dbReference type="InterPro" id="IPR050266">
    <property type="entry name" value="AB_hydrolase_sf"/>
</dbReference>
<dbReference type="GO" id="GO:0047372">
    <property type="term" value="F:monoacylglycerol lipase activity"/>
    <property type="evidence" value="ECO:0007669"/>
    <property type="project" value="TreeGrafter"/>
</dbReference>
<dbReference type="InterPro" id="IPR000073">
    <property type="entry name" value="AB_hydrolase_1"/>
</dbReference>
<accession>A0AA41QMT7</accession>
<dbReference type="Pfam" id="PF12697">
    <property type="entry name" value="Abhydrolase_6"/>
    <property type="match status" value="1"/>
</dbReference>
<dbReference type="GO" id="GO:0046464">
    <property type="term" value="P:acylglycerol catabolic process"/>
    <property type="evidence" value="ECO:0007669"/>
    <property type="project" value="TreeGrafter"/>
</dbReference>
<evidence type="ECO:0000313" key="2">
    <source>
        <dbReference type="EMBL" id="MCI0127756.1"/>
    </source>
</evidence>
<dbReference type="SUPFAM" id="SSF53474">
    <property type="entry name" value="alpha/beta-Hydrolases"/>
    <property type="match status" value="1"/>
</dbReference>
<dbReference type="GO" id="GO:0016020">
    <property type="term" value="C:membrane"/>
    <property type="evidence" value="ECO:0007669"/>
    <property type="project" value="TreeGrafter"/>
</dbReference>
<dbReference type="Gene3D" id="3.40.50.1820">
    <property type="entry name" value="alpha/beta hydrolase"/>
    <property type="match status" value="1"/>
</dbReference>
<organism evidence="2 3">
    <name type="scientific">Paradevosia shaoguanensis</name>
    <dbReference type="NCBI Taxonomy" id="1335043"/>
    <lineage>
        <taxon>Bacteria</taxon>
        <taxon>Pseudomonadati</taxon>
        <taxon>Pseudomonadota</taxon>
        <taxon>Alphaproteobacteria</taxon>
        <taxon>Hyphomicrobiales</taxon>
        <taxon>Devosiaceae</taxon>
        <taxon>Paradevosia</taxon>
    </lineage>
</organism>
<dbReference type="AlphaFoldDB" id="A0AA41QMT7"/>
<name>A0AA41QMT7_9HYPH</name>
<protein>
    <submittedName>
        <fullName evidence="2">Alpha/beta hydrolase</fullName>
    </submittedName>
</protein>
<reference evidence="2" key="1">
    <citation type="submission" date="2022-03" db="EMBL/GenBank/DDBJ databases">
        <title>The complete genome sequence of a Methyloterrigena soli.</title>
        <authorList>
            <person name="Zi Z."/>
        </authorList>
    </citation>
    <scope>NUCLEOTIDE SEQUENCE</scope>
    <source>
        <strain evidence="2">M48</strain>
    </source>
</reference>
<dbReference type="PANTHER" id="PTHR43798">
    <property type="entry name" value="MONOACYLGLYCEROL LIPASE"/>
    <property type="match status" value="1"/>
</dbReference>
<keyword evidence="3" id="KW-1185">Reference proteome</keyword>
<gene>
    <name evidence="2" type="ORF">ML536_13065</name>
</gene>
<dbReference type="EMBL" id="JALAZD010000001">
    <property type="protein sequence ID" value="MCI0127756.1"/>
    <property type="molecule type" value="Genomic_DNA"/>
</dbReference>
<dbReference type="InterPro" id="IPR029058">
    <property type="entry name" value="AB_hydrolase_fold"/>
</dbReference>
<comment type="caution">
    <text evidence="2">The sequence shown here is derived from an EMBL/GenBank/DDBJ whole genome shotgun (WGS) entry which is preliminary data.</text>
</comment>
<dbReference type="RefSeq" id="WP_281736131.1">
    <property type="nucleotide sequence ID" value="NZ_JAKETQ010000001.1"/>
</dbReference>